<keyword evidence="1" id="KW-0998">Cell outer membrane</keyword>
<dbReference type="InterPro" id="IPR023997">
    <property type="entry name" value="TonB-dep_OMP_SusC/RagA_CS"/>
</dbReference>
<reference evidence="3 4" key="1">
    <citation type="submission" date="2019-04" db="EMBL/GenBank/DDBJ databases">
        <title>Pedobacter sp. RP-3-22 sp. nov., isolated from Arctic soil.</title>
        <authorList>
            <person name="Dahal R.H."/>
            <person name="Kim D.-U."/>
        </authorList>
    </citation>
    <scope>NUCLEOTIDE SEQUENCE [LARGE SCALE GENOMIC DNA]</scope>
    <source>
        <strain evidence="3 4">RP-3-22</strain>
    </source>
</reference>
<evidence type="ECO:0000313" key="4">
    <source>
        <dbReference type="Proteomes" id="UP000309488"/>
    </source>
</evidence>
<dbReference type="NCBIfam" id="TIGR04057">
    <property type="entry name" value="SusC_RagA_signa"/>
    <property type="match status" value="1"/>
</dbReference>
<name>A0A4U1CIC1_9SPHI</name>
<keyword evidence="1" id="KW-0813">Transport</keyword>
<gene>
    <name evidence="3" type="ORF">FA048_15645</name>
</gene>
<dbReference type="InterPro" id="IPR012910">
    <property type="entry name" value="Plug_dom"/>
</dbReference>
<comment type="subcellular location">
    <subcellularLocation>
        <location evidence="1">Cell outer membrane</location>
        <topology evidence="1">Multi-pass membrane protein</topology>
    </subcellularLocation>
</comment>
<dbReference type="InterPro" id="IPR023996">
    <property type="entry name" value="TonB-dep_OMP_SusC/RagA"/>
</dbReference>
<sequence length="1150" mass="128801">MKFYYLYRPKYGSYINNQLLRIMKLTVLIISLFLLQVSAATNAQTITLNEKAASLEKILKAIRDQTGYDFIGNTKLIRSADPVTIRVNKASINEVLRICFGNQQLTYIVKDKTIILKSIVQSTEIVAQRTSVINGTVVSDDGEIPLANATILAVGTDIKAYTDQNGKFSITVPESVKILRVTYIGYDPKDYKIDIKSKQVVIRLMLQNNSLDEVVVRTGIYKRPVENFTGSAKTITAEELKRVAPSNILAAIGILDPAFRLPEDINLGADPNRLPDIELRGQNNFPVQADASGATSSASLRNVYGDKPNAPLFVLDGFQVNLQRIFDLDMNRVERITILKDAAATSIYGSRASNGVVVIDTRQPKEGSVRISYRGGITVTAPDLSSYDLLNASEKLAFEKEVGFYKDSGTWPYLQTVRDAEYNERLKAVTSGVDTYWLSQPLQTGYGNNHSLYLEGGDQVVRYGINLSNQNDVAVMKGSGRDRMNGGVTLTYRNSKLLFSNDLSINNVKATNSPYGSFGDYTKLNQYWSPYDENGQFARFLGEPRRNSTGVLYANYGNPLYNAVLPSKDFNEQLGFTNNFRFEWSVLNWLRIMGGVGYTHNNTSSDYYLSARNTSFESLPITERGRYNKGTGKTDLIDANLGFDIRKTWKKNLIFVTGSMNANQGKEQTFNTSVIGFPNEKVAELIFASKYDPTTTKPSGTQGISRLISGRMNANYAYDNKYLFDFSVSLDASSQFGKDRSVAPFWSAGLGWNVHREKFMETVKFVSFLKIRGSVGTTGDQNFPPYMALSTYNYYSDQFYLNQLSAYLVGYGNSTLGWQKSLKRGAGVDATLWNNRISLSGDFYYNTTNDLILDITTPPSLGISSYKENAGALRNIGWQGNVNVNIIQRPKDTFYWRAGLSVYGNTNTITKISNSLKKLNDAANAIDQNINDPNRKKPKNYYQEGQSLTSLYVVRSLGIDPANGQEIYLDRNGNSTYVWSSNDKVPVGDTRARVSGTLSTGVDYKGFGFNIYMSYRLGADLYNQTLVDRIENADITFNVDRRVSSDRWKKPGDHKFFKGIIGSADGKAVVESTLATSRFVQKEYMLEASRVSFTYQFPESLKWLKQARLSNTRLELYIANPFQISTIKRERGLDYPFAHSFTFNISTSIF</sequence>
<protein>
    <submittedName>
        <fullName evidence="3">SusC/RagA family TonB-linked outer membrane protein</fullName>
    </submittedName>
</protein>
<dbReference type="InterPro" id="IPR039426">
    <property type="entry name" value="TonB-dep_rcpt-like"/>
</dbReference>
<dbReference type="NCBIfam" id="TIGR04056">
    <property type="entry name" value="OMP_RagA_SusC"/>
    <property type="match status" value="1"/>
</dbReference>
<dbReference type="Proteomes" id="UP000309488">
    <property type="component" value="Unassembled WGS sequence"/>
</dbReference>
<dbReference type="PROSITE" id="PS52016">
    <property type="entry name" value="TONB_DEPENDENT_REC_3"/>
    <property type="match status" value="1"/>
</dbReference>
<dbReference type="InterPro" id="IPR008969">
    <property type="entry name" value="CarboxyPept-like_regulatory"/>
</dbReference>
<dbReference type="Gene3D" id="2.170.130.10">
    <property type="entry name" value="TonB-dependent receptor, plug domain"/>
    <property type="match status" value="1"/>
</dbReference>
<dbReference type="OrthoDB" id="1094723at2"/>
<accession>A0A4U1CIC1</accession>
<dbReference type="SUPFAM" id="SSF49464">
    <property type="entry name" value="Carboxypeptidase regulatory domain-like"/>
    <property type="match status" value="1"/>
</dbReference>
<dbReference type="Pfam" id="PF07715">
    <property type="entry name" value="Plug"/>
    <property type="match status" value="1"/>
</dbReference>
<keyword evidence="4" id="KW-1185">Reference proteome</keyword>
<keyword evidence="1" id="KW-1134">Transmembrane beta strand</keyword>
<dbReference type="Pfam" id="PF13715">
    <property type="entry name" value="CarbopepD_reg_2"/>
    <property type="match status" value="1"/>
</dbReference>
<organism evidence="3 4">
    <name type="scientific">Pedobacter polaris</name>
    <dbReference type="NCBI Taxonomy" id="2571273"/>
    <lineage>
        <taxon>Bacteria</taxon>
        <taxon>Pseudomonadati</taxon>
        <taxon>Bacteroidota</taxon>
        <taxon>Sphingobacteriia</taxon>
        <taxon>Sphingobacteriales</taxon>
        <taxon>Sphingobacteriaceae</taxon>
        <taxon>Pedobacter</taxon>
    </lineage>
</organism>
<evidence type="ECO:0000259" key="2">
    <source>
        <dbReference type="Pfam" id="PF07715"/>
    </source>
</evidence>
<keyword evidence="1" id="KW-0812">Transmembrane</keyword>
<dbReference type="SUPFAM" id="SSF56935">
    <property type="entry name" value="Porins"/>
    <property type="match status" value="1"/>
</dbReference>
<dbReference type="AlphaFoldDB" id="A0A4U1CIC1"/>
<dbReference type="GO" id="GO:0009279">
    <property type="term" value="C:cell outer membrane"/>
    <property type="evidence" value="ECO:0007669"/>
    <property type="project" value="UniProtKB-SubCell"/>
</dbReference>
<dbReference type="EMBL" id="SWBR01000004">
    <property type="protein sequence ID" value="TKC06638.1"/>
    <property type="molecule type" value="Genomic_DNA"/>
</dbReference>
<keyword evidence="1" id="KW-0472">Membrane</keyword>
<proteinExistence type="inferred from homology"/>
<evidence type="ECO:0000256" key="1">
    <source>
        <dbReference type="PROSITE-ProRule" id="PRU01360"/>
    </source>
</evidence>
<feature type="domain" description="TonB-dependent receptor plug" evidence="2">
    <location>
        <begin position="226"/>
        <end position="356"/>
    </location>
</feature>
<dbReference type="Gene3D" id="2.60.40.1120">
    <property type="entry name" value="Carboxypeptidase-like, regulatory domain"/>
    <property type="match status" value="1"/>
</dbReference>
<comment type="caution">
    <text evidence="3">The sequence shown here is derived from an EMBL/GenBank/DDBJ whole genome shotgun (WGS) entry which is preliminary data.</text>
</comment>
<evidence type="ECO:0000313" key="3">
    <source>
        <dbReference type="EMBL" id="TKC06638.1"/>
    </source>
</evidence>
<dbReference type="InterPro" id="IPR037066">
    <property type="entry name" value="Plug_dom_sf"/>
</dbReference>
<comment type="similarity">
    <text evidence="1">Belongs to the TonB-dependent receptor family.</text>
</comment>